<proteinExistence type="predicted"/>
<evidence type="ECO:0000313" key="2">
    <source>
        <dbReference type="EMBL" id="GAA1702884.1"/>
    </source>
</evidence>
<protein>
    <recommendedName>
        <fullName evidence="4">Helix-turn-helix domain-containing protein</fullName>
    </recommendedName>
</protein>
<sequence>MTNTHADWQGWGTALKPAFELIIVARKPVRGTIADNVIAHWLGALNIDAAHVYTTDRGARDSTIRRFSPGAAVDAITSWRPASAAPAYTGRSSAGRSPPNVLLGHSPHCARTCALGYAVDALDTASGTLVSGANPRRRASDRFGTVYGHLPGDRACLPSRGAGRGGASRFFPASRWHAKANRAERPRATDGLAYPHREAGGLDALARTTDDPTQWPDPGSLSGLRYDRPSRPSGRHAMPWNRTEPDLPALDHPTTQPTREPTAGAARADSGGRTLSIDQVRRLPAVVDLVTAARALGIGRTTAYAMVRRGEFPVTVFKTGATFKVPTAPLLVLLQLDRNSAG</sequence>
<keyword evidence="3" id="KW-1185">Reference proteome</keyword>
<accession>A0ABN2IDH2</accession>
<evidence type="ECO:0008006" key="4">
    <source>
        <dbReference type="Google" id="ProtNLM"/>
    </source>
</evidence>
<comment type="caution">
    <text evidence="2">The sequence shown here is derived from an EMBL/GenBank/DDBJ whole genome shotgun (WGS) entry which is preliminary data.</text>
</comment>
<evidence type="ECO:0000313" key="3">
    <source>
        <dbReference type="Proteomes" id="UP001500618"/>
    </source>
</evidence>
<feature type="region of interest" description="Disordered" evidence="1">
    <location>
        <begin position="206"/>
        <end position="273"/>
    </location>
</feature>
<dbReference type="EMBL" id="BAAANY010000026">
    <property type="protein sequence ID" value="GAA1702884.1"/>
    <property type="molecule type" value="Genomic_DNA"/>
</dbReference>
<name>A0ABN2IDH2_9ACTN</name>
<dbReference type="Proteomes" id="UP001500618">
    <property type="component" value="Unassembled WGS sequence"/>
</dbReference>
<reference evidence="2 3" key="1">
    <citation type="journal article" date="2019" name="Int. J. Syst. Evol. Microbiol.">
        <title>The Global Catalogue of Microorganisms (GCM) 10K type strain sequencing project: providing services to taxonomists for standard genome sequencing and annotation.</title>
        <authorList>
            <consortium name="The Broad Institute Genomics Platform"/>
            <consortium name="The Broad Institute Genome Sequencing Center for Infectious Disease"/>
            <person name="Wu L."/>
            <person name="Ma J."/>
        </authorList>
    </citation>
    <scope>NUCLEOTIDE SEQUENCE [LARGE SCALE GENOMIC DNA]</scope>
    <source>
        <strain evidence="2 3">JCM 14718</strain>
    </source>
</reference>
<organism evidence="2 3">
    <name type="scientific">Fodinicola feengrottensis</name>
    <dbReference type="NCBI Taxonomy" id="435914"/>
    <lineage>
        <taxon>Bacteria</taxon>
        <taxon>Bacillati</taxon>
        <taxon>Actinomycetota</taxon>
        <taxon>Actinomycetes</taxon>
        <taxon>Mycobacteriales</taxon>
        <taxon>Fodinicola</taxon>
    </lineage>
</organism>
<gene>
    <name evidence="2" type="ORF">GCM10009765_60360</name>
</gene>
<evidence type="ECO:0000256" key="1">
    <source>
        <dbReference type="SAM" id="MobiDB-lite"/>
    </source>
</evidence>